<dbReference type="GO" id="GO:0008610">
    <property type="term" value="P:lipid biosynthetic process"/>
    <property type="evidence" value="ECO:0007669"/>
    <property type="project" value="TreeGrafter"/>
</dbReference>
<evidence type="ECO:0000256" key="5">
    <source>
        <dbReference type="ARBA" id="ARBA00022801"/>
    </source>
</evidence>
<evidence type="ECO:0000256" key="8">
    <source>
        <dbReference type="ARBA" id="ARBA00023136"/>
    </source>
</evidence>
<comment type="similarity">
    <text evidence="3 11">Belongs to the dolichyldiphosphatase family.</text>
</comment>
<dbReference type="GeneID" id="27344076"/>
<keyword evidence="5 11" id="KW-0378">Hydrolase</keyword>
<evidence type="ECO:0000256" key="11">
    <source>
        <dbReference type="RuleBase" id="RU367078"/>
    </source>
</evidence>
<comment type="pathway">
    <text evidence="2 11">Protein modification; protein glycosylation.</text>
</comment>
<dbReference type="VEuPathDB" id="FungiDB:PV07_04882"/>
<protein>
    <recommendedName>
        <fullName evidence="11">Dolichyldiphosphatase</fullName>
        <ecNumber evidence="11">3.6.1.43</ecNumber>
    </recommendedName>
</protein>
<comment type="catalytic activity">
    <reaction evidence="10 11">
        <text>a di-trans,poly-cis-dolichyl diphosphate + H2O = a di-trans,poly-cis-dolichyl phosphate + phosphate + H(+)</text>
        <dbReference type="Rhea" id="RHEA:14385"/>
        <dbReference type="Rhea" id="RHEA-COMP:19498"/>
        <dbReference type="Rhea" id="RHEA-COMP:19506"/>
        <dbReference type="ChEBI" id="CHEBI:15377"/>
        <dbReference type="ChEBI" id="CHEBI:15378"/>
        <dbReference type="ChEBI" id="CHEBI:43474"/>
        <dbReference type="ChEBI" id="CHEBI:57497"/>
        <dbReference type="ChEBI" id="CHEBI:57683"/>
        <dbReference type="EC" id="3.6.1.43"/>
    </reaction>
</comment>
<evidence type="ECO:0000256" key="2">
    <source>
        <dbReference type="ARBA" id="ARBA00004922"/>
    </source>
</evidence>
<dbReference type="RefSeq" id="XP_016249251.1">
    <property type="nucleotide sequence ID" value="XM_016391732.1"/>
</dbReference>
<organism evidence="13 14">
    <name type="scientific">Cladophialophora immunda</name>
    <dbReference type="NCBI Taxonomy" id="569365"/>
    <lineage>
        <taxon>Eukaryota</taxon>
        <taxon>Fungi</taxon>
        <taxon>Dikarya</taxon>
        <taxon>Ascomycota</taxon>
        <taxon>Pezizomycotina</taxon>
        <taxon>Eurotiomycetes</taxon>
        <taxon>Chaetothyriomycetidae</taxon>
        <taxon>Chaetothyriales</taxon>
        <taxon>Herpotrichiellaceae</taxon>
        <taxon>Cladophialophora</taxon>
    </lineage>
</organism>
<proteinExistence type="inferred from homology"/>
<dbReference type="Pfam" id="PF01569">
    <property type="entry name" value="PAP2"/>
    <property type="match status" value="1"/>
</dbReference>
<dbReference type="EMBL" id="KN847042">
    <property type="protein sequence ID" value="KIW29035.1"/>
    <property type="molecule type" value="Genomic_DNA"/>
</dbReference>
<evidence type="ECO:0000256" key="6">
    <source>
        <dbReference type="ARBA" id="ARBA00022824"/>
    </source>
</evidence>
<name>A0A0D2CFS2_9EURO</name>
<feature type="transmembrane region" description="Helical" evidence="11">
    <location>
        <begin position="90"/>
        <end position="109"/>
    </location>
</feature>
<comment type="function">
    <text evidence="9 11">Required for efficient N-glycosylation. Necessary for maintaining optimal levels of dolichol-linked oligosaccharides. Hydrolyzes dolichyl pyrophosphate at a very high rate and dolichyl monophosphate at a much lower rate. Does not act on phosphatidate.</text>
</comment>
<reference evidence="13 14" key="1">
    <citation type="submission" date="2015-01" db="EMBL/GenBank/DDBJ databases">
        <title>The Genome Sequence of Cladophialophora immunda CBS83496.</title>
        <authorList>
            <consortium name="The Broad Institute Genomics Platform"/>
            <person name="Cuomo C."/>
            <person name="de Hoog S."/>
            <person name="Gorbushina A."/>
            <person name="Stielow B."/>
            <person name="Teixiera M."/>
            <person name="Abouelleil A."/>
            <person name="Chapman S.B."/>
            <person name="Priest M."/>
            <person name="Young S.K."/>
            <person name="Wortman J."/>
            <person name="Nusbaum C."/>
            <person name="Birren B."/>
        </authorList>
    </citation>
    <scope>NUCLEOTIDE SEQUENCE [LARGE SCALE GENOMIC DNA]</scope>
    <source>
        <strain evidence="13 14">CBS 83496</strain>
    </source>
</reference>
<comment type="subcellular location">
    <subcellularLocation>
        <location evidence="1 11">Endoplasmic reticulum membrane</location>
        <topology evidence="1 11">Multi-pass membrane protein</topology>
    </subcellularLocation>
</comment>
<evidence type="ECO:0000256" key="9">
    <source>
        <dbReference type="ARBA" id="ARBA00024907"/>
    </source>
</evidence>
<keyword evidence="7 11" id="KW-1133">Transmembrane helix</keyword>
<dbReference type="EC" id="3.6.1.43" evidence="11"/>
<keyword evidence="8 11" id="KW-0472">Membrane</keyword>
<evidence type="ECO:0000313" key="13">
    <source>
        <dbReference type="EMBL" id="KIW29035.1"/>
    </source>
</evidence>
<dbReference type="Gene3D" id="1.20.144.10">
    <property type="entry name" value="Phosphatidic acid phosphatase type 2/haloperoxidase"/>
    <property type="match status" value="1"/>
</dbReference>
<dbReference type="SMART" id="SM00014">
    <property type="entry name" value="acidPPc"/>
    <property type="match status" value="1"/>
</dbReference>
<feature type="transmembrane region" description="Helical" evidence="11">
    <location>
        <begin position="129"/>
        <end position="148"/>
    </location>
</feature>
<dbReference type="CDD" id="cd03382">
    <property type="entry name" value="PAP2_dolichyldiphosphatase"/>
    <property type="match status" value="1"/>
</dbReference>
<dbReference type="GO" id="GO:0047874">
    <property type="term" value="F:dolichyldiphosphatase activity"/>
    <property type="evidence" value="ECO:0007669"/>
    <property type="project" value="UniProtKB-UniRule"/>
</dbReference>
<evidence type="ECO:0000256" key="4">
    <source>
        <dbReference type="ARBA" id="ARBA00022692"/>
    </source>
</evidence>
<dbReference type="InterPro" id="IPR000326">
    <property type="entry name" value="PAP2/HPO"/>
</dbReference>
<keyword evidence="14" id="KW-1185">Reference proteome</keyword>
<evidence type="ECO:0000256" key="3">
    <source>
        <dbReference type="ARBA" id="ARBA00005518"/>
    </source>
</evidence>
<keyword evidence="6 11" id="KW-0256">Endoplasmic reticulum</keyword>
<feature type="domain" description="Phosphatidic acid phosphatase type 2/haloperoxidase" evidence="12">
    <location>
        <begin position="52"/>
        <end position="171"/>
    </location>
</feature>
<gene>
    <name evidence="13" type="ORF">PV07_04882</name>
</gene>
<dbReference type="UniPathway" id="UPA00378"/>
<dbReference type="InterPro" id="IPR039667">
    <property type="entry name" value="Dolichyldiphosphatase_PAP2"/>
</dbReference>
<dbReference type="PANTHER" id="PTHR11247">
    <property type="entry name" value="PALMITOYL-PROTEIN THIOESTERASE/DOLICHYLDIPHOSPHATASE 1"/>
    <property type="match status" value="1"/>
</dbReference>
<dbReference type="HOGENOM" id="CLU_074922_0_0_1"/>
<evidence type="ECO:0000256" key="7">
    <source>
        <dbReference type="ARBA" id="ARBA00022989"/>
    </source>
</evidence>
<dbReference type="Proteomes" id="UP000054466">
    <property type="component" value="Unassembled WGS sequence"/>
</dbReference>
<dbReference type="GO" id="GO:0005789">
    <property type="term" value="C:endoplasmic reticulum membrane"/>
    <property type="evidence" value="ECO:0007669"/>
    <property type="project" value="UniProtKB-SubCell"/>
</dbReference>
<dbReference type="InterPro" id="IPR036938">
    <property type="entry name" value="PAP2/HPO_sf"/>
</dbReference>
<evidence type="ECO:0000259" key="12">
    <source>
        <dbReference type="SMART" id="SM00014"/>
    </source>
</evidence>
<dbReference type="AlphaFoldDB" id="A0A0D2CFS2"/>
<keyword evidence="4 11" id="KW-0812">Transmembrane</keyword>
<evidence type="ECO:0000256" key="10">
    <source>
        <dbReference type="ARBA" id="ARBA00047349"/>
    </source>
</evidence>
<feature type="transmembrane region" description="Helical" evidence="11">
    <location>
        <begin position="21"/>
        <end position="46"/>
    </location>
</feature>
<dbReference type="SUPFAM" id="SSF48317">
    <property type="entry name" value="Acid phosphatase/Vanadium-dependent haloperoxidase"/>
    <property type="match status" value="1"/>
</dbReference>
<dbReference type="PANTHER" id="PTHR11247:SF1">
    <property type="entry name" value="DOLICHYLDIPHOSPHATASE 1"/>
    <property type="match status" value="1"/>
</dbReference>
<feature type="transmembrane region" description="Helical" evidence="11">
    <location>
        <begin position="155"/>
        <end position="173"/>
    </location>
</feature>
<dbReference type="STRING" id="569365.A0A0D2CFS2"/>
<dbReference type="GO" id="GO:0006487">
    <property type="term" value="P:protein N-linked glycosylation"/>
    <property type="evidence" value="ECO:0007669"/>
    <property type="project" value="UniProtKB-UniRule"/>
</dbReference>
<evidence type="ECO:0000256" key="1">
    <source>
        <dbReference type="ARBA" id="ARBA00004477"/>
    </source>
</evidence>
<dbReference type="OrthoDB" id="302705at2759"/>
<sequence length="234" mass="26758">MDDRPLASLSLTHVRYTPGDPISYASAWLALVPQGLCVVYVTLIWASREAEIFLMFAGQMACEVVNFGLKRLIREERPKQMTGKGYGMPSSHSQFVAFFAISFSLFLIFRHVPDPSASYSPTTFTERLFLSFVACMGAGAVAASRVYLNYHTPKQVWVGVAAGAVFAIIWFLFTSYLRHFGWLDWALESWICRRLRVRDLIVTEDIQDAGWGRWEQRRKERKDRKASASRLKTR</sequence>
<accession>A0A0D2CFS2</accession>
<dbReference type="FunFam" id="1.20.144.10:FF:000003">
    <property type="entry name" value="Dolichyldiphosphatase 1"/>
    <property type="match status" value="1"/>
</dbReference>
<evidence type="ECO:0000313" key="14">
    <source>
        <dbReference type="Proteomes" id="UP000054466"/>
    </source>
</evidence>